<keyword evidence="1" id="KW-0732">Signal</keyword>
<dbReference type="Proteomes" id="UP000033393">
    <property type="component" value="Unassembled WGS sequence"/>
</dbReference>
<gene>
    <name evidence="2" type="ORF">UK23_00870</name>
</gene>
<dbReference type="RefSeq" id="WP_045309371.1">
    <property type="nucleotide sequence ID" value="NZ_JYJG01000003.1"/>
</dbReference>
<reference evidence="2 3" key="1">
    <citation type="submission" date="2015-02" db="EMBL/GenBank/DDBJ databases">
        <authorList>
            <person name="Ju K.-S."/>
            <person name="Doroghazi J.R."/>
            <person name="Metcalf W."/>
        </authorList>
    </citation>
    <scope>NUCLEOTIDE SEQUENCE [LARGE SCALE GENOMIC DNA]</scope>
    <source>
        <strain evidence="2 3">NRRL B-16140</strain>
    </source>
</reference>
<dbReference type="eggNOG" id="COG3591">
    <property type="taxonomic scope" value="Bacteria"/>
</dbReference>
<organism evidence="2 3">
    <name type="scientific">Lentzea aerocolonigenes</name>
    <name type="common">Lechevalieria aerocolonigenes</name>
    <name type="synonym">Saccharothrix aerocolonigenes</name>
    <dbReference type="NCBI Taxonomy" id="68170"/>
    <lineage>
        <taxon>Bacteria</taxon>
        <taxon>Bacillati</taxon>
        <taxon>Actinomycetota</taxon>
        <taxon>Actinomycetes</taxon>
        <taxon>Pseudonocardiales</taxon>
        <taxon>Pseudonocardiaceae</taxon>
        <taxon>Lentzea</taxon>
    </lineage>
</organism>
<dbReference type="STRING" id="68170.GCA_000974445_07890"/>
<accession>A0A0F0HFY4</accession>
<evidence type="ECO:0000313" key="3">
    <source>
        <dbReference type="Proteomes" id="UP000033393"/>
    </source>
</evidence>
<sequence>MARRLVVSLLAAIAALGVTTAPAQAAVDFAGTVGLSNCSGSLVRLPSSTAADKALMLTNGHCYQLMKAGQVVTNLSANREVKLLNGASTEIAKLRTAKLLYATMTGTDVAFYQLNTTYGQIQQQYGIRALELSASHPVAKTDIRVVSGYWKKIYSCQVDGFVYQLKEADWTWRDSLRYTSSCNTIGGTSGSPIIDNVSGKVVGINNTGNESGGRCTMNNPCEVDAAGKITVRKGINYGQQTFDFVACFGPGTTLNLALPGCKVAKP</sequence>
<dbReference type="SUPFAM" id="SSF50494">
    <property type="entry name" value="Trypsin-like serine proteases"/>
    <property type="match status" value="1"/>
</dbReference>
<dbReference type="InterPro" id="IPR043504">
    <property type="entry name" value="Peptidase_S1_PA_chymotrypsin"/>
</dbReference>
<dbReference type="Pfam" id="PF13365">
    <property type="entry name" value="Trypsin_2"/>
    <property type="match status" value="1"/>
</dbReference>
<dbReference type="AlphaFoldDB" id="A0A0F0HFY4"/>
<dbReference type="InterPro" id="IPR009003">
    <property type="entry name" value="Peptidase_S1_PA"/>
</dbReference>
<comment type="caution">
    <text evidence="2">The sequence shown here is derived from an EMBL/GenBank/DDBJ whole genome shotgun (WGS) entry which is preliminary data.</text>
</comment>
<keyword evidence="3" id="KW-1185">Reference proteome</keyword>
<dbReference type="Gene3D" id="2.40.10.10">
    <property type="entry name" value="Trypsin-like serine proteases"/>
    <property type="match status" value="2"/>
</dbReference>
<dbReference type="PATRIC" id="fig|68170.10.peg.183"/>
<feature type="signal peptide" evidence="1">
    <location>
        <begin position="1"/>
        <end position="25"/>
    </location>
</feature>
<evidence type="ECO:0008006" key="4">
    <source>
        <dbReference type="Google" id="ProtNLM"/>
    </source>
</evidence>
<dbReference type="EMBL" id="JYJG01000003">
    <property type="protein sequence ID" value="KJK53252.1"/>
    <property type="molecule type" value="Genomic_DNA"/>
</dbReference>
<dbReference type="OrthoDB" id="3233951at2"/>
<proteinExistence type="predicted"/>
<feature type="chain" id="PRO_5002442427" description="Serine protease" evidence="1">
    <location>
        <begin position="26"/>
        <end position="266"/>
    </location>
</feature>
<evidence type="ECO:0000313" key="2">
    <source>
        <dbReference type="EMBL" id="KJK53252.1"/>
    </source>
</evidence>
<name>A0A0F0HFY4_LENAE</name>
<evidence type="ECO:0000256" key="1">
    <source>
        <dbReference type="SAM" id="SignalP"/>
    </source>
</evidence>
<protein>
    <recommendedName>
        <fullName evidence="4">Serine protease</fullName>
    </recommendedName>
</protein>